<evidence type="ECO:0000313" key="6">
    <source>
        <dbReference type="Proteomes" id="UP000441586"/>
    </source>
</evidence>
<dbReference type="RefSeq" id="WP_158981385.1">
    <property type="nucleotide sequence ID" value="NZ_WSFO01000014.1"/>
</dbReference>
<feature type="signal peptide" evidence="4">
    <location>
        <begin position="1"/>
        <end position="21"/>
    </location>
</feature>
<dbReference type="Pfam" id="PF03480">
    <property type="entry name" value="DctP"/>
    <property type="match status" value="1"/>
</dbReference>
<dbReference type="Gene3D" id="3.40.190.170">
    <property type="entry name" value="Bacterial extracellular solute-binding protein, family 7"/>
    <property type="match status" value="1"/>
</dbReference>
<dbReference type="AlphaFoldDB" id="A0A6A4RAU0"/>
<dbReference type="InterPro" id="IPR018389">
    <property type="entry name" value="DctP_fam"/>
</dbReference>
<dbReference type="NCBIfam" id="NF037995">
    <property type="entry name" value="TRAP_S1"/>
    <property type="match status" value="1"/>
</dbReference>
<evidence type="ECO:0000256" key="4">
    <source>
        <dbReference type="SAM" id="SignalP"/>
    </source>
</evidence>
<dbReference type="GO" id="GO:0055085">
    <property type="term" value="P:transmembrane transport"/>
    <property type="evidence" value="ECO:0007669"/>
    <property type="project" value="InterPro"/>
</dbReference>
<evidence type="ECO:0000256" key="2">
    <source>
        <dbReference type="ARBA" id="ARBA00022729"/>
    </source>
</evidence>
<name>A0A6A4RAU0_9RHOB</name>
<dbReference type="InterPro" id="IPR038404">
    <property type="entry name" value="TRAP_DctP_sf"/>
</dbReference>
<evidence type="ECO:0000256" key="3">
    <source>
        <dbReference type="ARBA" id="ARBA00022764"/>
    </source>
</evidence>
<evidence type="ECO:0000256" key="1">
    <source>
        <dbReference type="ARBA" id="ARBA00004418"/>
    </source>
</evidence>
<dbReference type="PANTHER" id="PTHR33376">
    <property type="match status" value="1"/>
</dbReference>
<reference evidence="5 6" key="1">
    <citation type="submission" date="2019-12" db="EMBL/GenBank/DDBJ databases">
        <authorList>
            <person name="Zhang Y.-J."/>
        </authorList>
    </citation>
    <scope>NUCLEOTIDE SEQUENCE [LARGE SCALE GENOMIC DNA]</scope>
    <source>
        <strain evidence="5 6">H18S-6</strain>
    </source>
</reference>
<comment type="caution">
    <text evidence="5">The sequence shown here is derived from an EMBL/GenBank/DDBJ whole genome shotgun (WGS) entry which is preliminary data.</text>
</comment>
<organism evidence="5 6">
    <name type="scientific">Parasedimentitalea maritima</name>
    <dbReference type="NCBI Taxonomy" id="2578117"/>
    <lineage>
        <taxon>Bacteria</taxon>
        <taxon>Pseudomonadati</taxon>
        <taxon>Pseudomonadota</taxon>
        <taxon>Alphaproteobacteria</taxon>
        <taxon>Rhodobacterales</taxon>
        <taxon>Paracoccaceae</taxon>
        <taxon>Parasedimentitalea</taxon>
    </lineage>
</organism>
<gene>
    <name evidence="5" type="ORF">GP644_20585</name>
</gene>
<dbReference type="GO" id="GO:0042597">
    <property type="term" value="C:periplasmic space"/>
    <property type="evidence" value="ECO:0007669"/>
    <property type="project" value="UniProtKB-SubCell"/>
</dbReference>
<sequence>MTRRLKICVKSAILSAGLTFAATVTTAGTTLIHGEAGPNRGARAAALQWFADQVGETSGGELKIDVQWGGALFKANAAVQSVGDGVADMGTVIAVYYPQEMQAYGIADLPLENPDAWVGMRATDELMRNSPSIQADLADKNLVYIGTFTTSAVHIGCTGDAIRSISDIKDRKIRGTGAYGRVFGELGGNMVNMSIYKAYQGLDTGLLDCSQGYSYAVTALKQQEVMQNYTLLDWGQVGGVGIMMNKDSFDALSAAEQTVIMDAGSAMADEFGRLITTANAAAIDTMKETGIEVITLPQDDRAQLVAAGAKHIDTWVENMNAAGLDGSSLLTEYRGLIAKYSAEREDQGYPWTR</sequence>
<protein>
    <submittedName>
        <fullName evidence="5">C4-dicarboxylate ABC transporter substrate-binding protein</fullName>
    </submittedName>
</protein>
<keyword evidence="3" id="KW-0574">Periplasm</keyword>
<keyword evidence="2 4" id="KW-0732">Signal</keyword>
<feature type="chain" id="PRO_5025593708" evidence="4">
    <location>
        <begin position="22"/>
        <end position="353"/>
    </location>
</feature>
<proteinExistence type="predicted"/>
<accession>A0A6A4RAU0</accession>
<dbReference type="CDD" id="cd13666">
    <property type="entry name" value="PBP2_TRAP_DctP_like_1"/>
    <property type="match status" value="1"/>
</dbReference>
<dbReference type="Proteomes" id="UP000441586">
    <property type="component" value="Unassembled WGS sequence"/>
</dbReference>
<comment type="subcellular location">
    <subcellularLocation>
        <location evidence="1">Periplasm</location>
    </subcellularLocation>
</comment>
<evidence type="ECO:0000313" key="5">
    <source>
        <dbReference type="EMBL" id="KAE9627281.1"/>
    </source>
</evidence>
<dbReference type="PANTHER" id="PTHR33376:SF15">
    <property type="entry name" value="BLL6794 PROTEIN"/>
    <property type="match status" value="1"/>
</dbReference>
<dbReference type="EMBL" id="WSFO01000014">
    <property type="protein sequence ID" value="KAE9627281.1"/>
    <property type="molecule type" value="Genomic_DNA"/>
</dbReference>